<dbReference type="Gene3D" id="1.20.1250.20">
    <property type="entry name" value="MFS general substrate transporter like domains"/>
    <property type="match status" value="2"/>
</dbReference>
<name>A0A816Y823_9BILA</name>
<dbReference type="InterPro" id="IPR036259">
    <property type="entry name" value="MFS_trans_sf"/>
</dbReference>
<feature type="transmembrane region" description="Helical" evidence="6">
    <location>
        <begin position="77"/>
        <end position="95"/>
    </location>
</feature>
<keyword evidence="3 6" id="KW-1133">Transmembrane helix</keyword>
<feature type="transmembrane region" description="Helical" evidence="6">
    <location>
        <begin position="7"/>
        <end position="25"/>
    </location>
</feature>
<dbReference type="PANTHER" id="PTHR43184">
    <property type="entry name" value="MAJOR FACILITATOR SUPERFAMILY TRANSPORTER 16, ISOFORM B"/>
    <property type="match status" value="1"/>
</dbReference>
<keyword evidence="4 6" id="KW-0472">Membrane</keyword>
<protein>
    <recommendedName>
        <fullName evidence="7">Major facilitator superfamily (MFS) profile domain-containing protein</fullName>
    </recommendedName>
</protein>
<accession>A0A816Y823</accession>
<organism evidence="9 10">
    <name type="scientific">Rotaria magnacalcarata</name>
    <dbReference type="NCBI Taxonomy" id="392030"/>
    <lineage>
        <taxon>Eukaryota</taxon>
        <taxon>Metazoa</taxon>
        <taxon>Spiralia</taxon>
        <taxon>Gnathifera</taxon>
        <taxon>Rotifera</taxon>
        <taxon>Eurotatoria</taxon>
        <taxon>Bdelloidea</taxon>
        <taxon>Philodinida</taxon>
        <taxon>Philodinidae</taxon>
        <taxon>Rotaria</taxon>
    </lineage>
</organism>
<feature type="compositionally biased region" description="Basic residues" evidence="5">
    <location>
        <begin position="395"/>
        <end position="409"/>
    </location>
</feature>
<evidence type="ECO:0000256" key="1">
    <source>
        <dbReference type="ARBA" id="ARBA00004141"/>
    </source>
</evidence>
<dbReference type="AlphaFoldDB" id="A0A816Y823"/>
<dbReference type="Proteomes" id="UP000663856">
    <property type="component" value="Unassembled WGS sequence"/>
</dbReference>
<dbReference type="EMBL" id="CAJNRG010014347">
    <property type="protein sequence ID" value="CAF2155433.1"/>
    <property type="molecule type" value="Genomic_DNA"/>
</dbReference>
<evidence type="ECO:0000259" key="7">
    <source>
        <dbReference type="PROSITE" id="PS50850"/>
    </source>
</evidence>
<dbReference type="Pfam" id="PF07690">
    <property type="entry name" value="MFS_1"/>
    <property type="match status" value="1"/>
</dbReference>
<feature type="transmembrane region" description="Helical" evidence="6">
    <location>
        <begin position="165"/>
        <end position="185"/>
    </location>
</feature>
<dbReference type="InterPro" id="IPR020846">
    <property type="entry name" value="MFS_dom"/>
</dbReference>
<feature type="transmembrane region" description="Helical" evidence="6">
    <location>
        <begin position="45"/>
        <end position="65"/>
    </location>
</feature>
<reference evidence="9" key="1">
    <citation type="submission" date="2021-02" db="EMBL/GenBank/DDBJ databases">
        <authorList>
            <person name="Nowell W R."/>
        </authorList>
    </citation>
    <scope>NUCLEOTIDE SEQUENCE</scope>
</reference>
<proteinExistence type="predicted"/>
<feature type="transmembrane region" description="Helical" evidence="6">
    <location>
        <begin position="135"/>
        <end position="159"/>
    </location>
</feature>
<feature type="transmembrane region" description="Helical" evidence="6">
    <location>
        <begin position="224"/>
        <end position="246"/>
    </location>
</feature>
<keyword evidence="2 6" id="KW-0812">Transmembrane</keyword>
<comment type="subcellular location">
    <subcellularLocation>
        <location evidence="1">Membrane</location>
        <topology evidence="1">Multi-pass membrane protein</topology>
    </subcellularLocation>
</comment>
<evidence type="ECO:0000256" key="2">
    <source>
        <dbReference type="ARBA" id="ARBA00022692"/>
    </source>
</evidence>
<feature type="region of interest" description="Disordered" evidence="5">
    <location>
        <begin position="390"/>
        <end position="409"/>
    </location>
</feature>
<feature type="transmembrane region" description="Helical" evidence="6">
    <location>
        <begin position="315"/>
        <end position="335"/>
    </location>
</feature>
<evidence type="ECO:0000313" key="10">
    <source>
        <dbReference type="Proteomes" id="UP000663887"/>
    </source>
</evidence>
<gene>
    <name evidence="8" type="ORF">WKI299_LOCUS20236</name>
    <name evidence="9" type="ORF">XDN619_LOCUS29433</name>
</gene>
<evidence type="ECO:0000256" key="6">
    <source>
        <dbReference type="SAM" id="Phobius"/>
    </source>
</evidence>
<evidence type="ECO:0000256" key="4">
    <source>
        <dbReference type="ARBA" id="ARBA00023136"/>
    </source>
</evidence>
<dbReference type="InterPro" id="IPR011701">
    <property type="entry name" value="MFS"/>
</dbReference>
<dbReference type="EMBL" id="CAJNRF010008406">
    <property type="protein sequence ID" value="CAF2101052.1"/>
    <property type="molecule type" value="Genomic_DNA"/>
</dbReference>
<feature type="transmembrane region" description="Helical" evidence="6">
    <location>
        <begin position="291"/>
        <end position="309"/>
    </location>
</feature>
<evidence type="ECO:0000256" key="3">
    <source>
        <dbReference type="ARBA" id="ARBA00022989"/>
    </source>
</evidence>
<sequence length="421" mass="46697">MSTVQKRLLISFFVAWTSYALTYFLRKPLGVIKTDLEHDLSFSKFQLGLFDTALLLPYALIQTFFGSFGDLYGARRTFGYGLIGSGIAMVTFGWWSDYRLFLFLLFLNGAFQSLCWAAANKGLGAWVTDAQRNFIFGLFGTCPFAGGILGTALAVYIQGKDGWRFVHFQPSVYCIIAGFLVLVLFREPSEIKIAVAGKESSKASDIRPRITIMEVYRLPMVKEIATTVFCLKVVRYAIYLWLPLYLKQELNYSTADAGLFSTMFDIGGVAGSATIGFLLQRFFNNEGCLGAAVETLLSAGTLLLFLAFAKSGIAMNSILMLLTGVLNCGADIILCSSVPIEIGEMDGRNAGSAVIGFVNGMYIIKFHSSYIPRKVFSSIQITSFIISLSPPHSHQTGKKRRKIQKKKHTQTYFKTEKQPLE</sequence>
<dbReference type="GO" id="GO:0022857">
    <property type="term" value="F:transmembrane transporter activity"/>
    <property type="evidence" value="ECO:0007669"/>
    <property type="project" value="InterPro"/>
</dbReference>
<dbReference type="SUPFAM" id="SSF103473">
    <property type="entry name" value="MFS general substrate transporter"/>
    <property type="match status" value="1"/>
</dbReference>
<feature type="domain" description="Major facilitator superfamily (MFS) profile" evidence="7">
    <location>
        <begin position="11"/>
        <end position="421"/>
    </location>
</feature>
<evidence type="ECO:0000313" key="9">
    <source>
        <dbReference type="EMBL" id="CAF2155433.1"/>
    </source>
</evidence>
<dbReference type="Proteomes" id="UP000663887">
    <property type="component" value="Unassembled WGS sequence"/>
</dbReference>
<dbReference type="PANTHER" id="PTHR43184:SF30">
    <property type="entry name" value="MFS DOMAIN-CONTAINING PROTEIN"/>
    <property type="match status" value="1"/>
</dbReference>
<feature type="transmembrane region" description="Helical" evidence="6">
    <location>
        <begin position="258"/>
        <end position="279"/>
    </location>
</feature>
<comment type="caution">
    <text evidence="9">The sequence shown here is derived from an EMBL/GenBank/DDBJ whole genome shotgun (WGS) entry which is preliminary data.</text>
</comment>
<evidence type="ECO:0000256" key="5">
    <source>
        <dbReference type="SAM" id="MobiDB-lite"/>
    </source>
</evidence>
<evidence type="ECO:0000313" key="8">
    <source>
        <dbReference type="EMBL" id="CAF2101052.1"/>
    </source>
</evidence>
<feature type="transmembrane region" description="Helical" evidence="6">
    <location>
        <begin position="101"/>
        <end position="123"/>
    </location>
</feature>
<dbReference type="PROSITE" id="PS50850">
    <property type="entry name" value="MFS"/>
    <property type="match status" value="1"/>
</dbReference>
<dbReference type="GO" id="GO:0016020">
    <property type="term" value="C:membrane"/>
    <property type="evidence" value="ECO:0007669"/>
    <property type="project" value="UniProtKB-SubCell"/>
</dbReference>